<dbReference type="RefSeq" id="WP_110851905.1">
    <property type="nucleotide sequence ID" value="NZ_QKLZ01000003.1"/>
</dbReference>
<proteinExistence type="predicted"/>
<dbReference type="InterPro" id="IPR014729">
    <property type="entry name" value="Rossmann-like_a/b/a_fold"/>
</dbReference>
<dbReference type="GO" id="GO:0006529">
    <property type="term" value="P:asparagine biosynthetic process"/>
    <property type="evidence" value="ECO:0007669"/>
    <property type="project" value="InterPro"/>
</dbReference>
<dbReference type="InterPro" id="IPR001962">
    <property type="entry name" value="Asn_synthase"/>
</dbReference>
<feature type="domain" description="Asparagine synthetase" evidence="1">
    <location>
        <begin position="52"/>
        <end position="360"/>
    </location>
</feature>
<dbReference type="Gene3D" id="3.40.50.620">
    <property type="entry name" value="HUPs"/>
    <property type="match status" value="1"/>
</dbReference>
<protein>
    <submittedName>
        <fullName evidence="2">Asparagine synthase (Glutamine-hydrolysing)</fullName>
    </submittedName>
</protein>
<evidence type="ECO:0000259" key="1">
    <source>
        <dbReference type="Pfam" id="PF00733"/>
    </source>
</evidence>
<accession>A0A2Y9A7X9</accession>
<evidence type="ECO:0000313" key="2">
    <source>
        <dbReference type="EMBL" id="SSA40076.1"/>
    </source>
</evidence>
<keyword evidence="3" id="KW-1185">Reference proteome</keyword>
<dbReference type="Proteomes" id="UP000250222">
    <property type="component" value="Unassembled WGS sequence"/>
</dbReference>
<dbReference type="EMBL" id="UETB01000003">
    <property type="protein sequence ID" value="SSA40076.1"/>
    <property type="molecule type" value="Genomic_DNA"/>
</dbReference>
<dbReference type="GO" id="GO:0004066">
    <property type="term" value="F:asparagine synthase (glutamine-hydrolyzing) activity"/>
    <property type="evidence" value="ECO:0007669"/>
    <property type="project" value="InterPro"/>
</dbReference>
<dbReference type="SUPFAM" id="SSF52402">
    <property type="entry name" value="Adenine nucleotide alpha hydrolases-like"/>
    <property type="match status" value="1"/>
</dbReference>
<name>A0A2Y9A7X9_9MICO</name>
<gene>
    <name evidence="2" type="ORF">SAMN05216184_103260</name>
</gene>
<dbReference type="AlphaFoldDB" id="A0A2Y9A7X9"/>
<dbReference type="Pfam" id="PF00733">
    <property type="entry name" value="Asn_synthase"/>
    <property type="match status" value="1"/>
</dbReference>
<sequence length="389" mass="42661">MTAPTARAAFVPLSAQETLLALPRSRSTVPVTSAPRLPTRQVLEEILLTALSTTPCYVLFSGGRDSSALLALAVHVARREGLPAPVPVTVRHPAAPESDETRWQELVLAHLRLPGQVVLEFDGEQRLLGEVARAALRRHGPVWPEAVQLHGAAYRHLEPGATVVSGEGGDILLDGHRMGNLRDALTLRRPRRASLRGGLRAVRPRALVRREVRRSGAAPPWLRPAAATEYLRELEHLVSEPLRWDAATRTIMASRAPAVFAANFDAAITEYGLLPVTPFNDPRVAGAIARQAGPLGWGDRTAIFRRLFHDLLPDEVLRRRSKAAFNSTRWGPEERAFARGWDGSGLDPAWVDAEELRAAWLSDRHHPSADFLLHVAWARAEGIDLGDSP</sequence>
<organism evidence="2 3">
    <name type="scientific">Georgenia satyanarayanai</name>
    <dbReference type="NCBI Taxonomy" id="860221"/>
    <lineage>
        <taxon>Bacteria</taxon>
        <taxon>Bacillati</taxon>
        <taxon>Actinomycetota</taxon>
        <taxon>Actinomycetes</taxon>
        <taxon>Micrococcales</taxon>
        <taxon>Bogoriellaceae</taxon>
        <taxon>Georgenia</taxon>
    </lineage>
</organism>
<evidence type="ECO:0000313" key="3">
    <source>
        <dbReference type="Proteomes" id="UP000250222"/>
    </source>
</evidence>
<dbReference type="OrthoDB" id="3361376at2"/>
<reference evidence="2 3" key="1">
    <citation type="submission" date="2016-10" db="EMBL/GenBank/DDBJ databases">
        <authorList>
            <person name="Cai Z."/>
        </authorList>
    </citation>
    <scope>NUCLEOTIDE SEQUENCE [LARGE SCALE GENOMIC DNA]</scope>
    <source>
        <strain evidence="2 3">CGMCC 1.10826</strain>
    </source>
</reference>